<dbReference type="GeneID" id="118418192"/>
<name>A0A9J7MV09_BRAFL</name>
<dbReference type="GO" id="GO:0004930">
    <property type="term" value="F:G protein-coupled receptor activity"/>
    <property type="evidence" value="ECO:0000318"/>
    <property type="project" value="GO_Central"/>
</dbReference>
<dbReference type="GO" id="GO:0005737">
    <property type="term" value="C:cytoplasm"/>
    <property type="evidence" value="ECO:0000318"/>
    <property type="project" value="GO_Central"/>
</dbReference>
<dbReference type="Pfam" id="PF00001">
    <property type="entry name" value="7tm_1"/>
    <property type="match status" value="1"/>
</dbReference>
<feature type="transmembrane region" description="Helical" evidence="7">
    <location>
        <begin position="236"/>
        <end position="255"/>
    </location>
</feature>
<sequence>MEEPQTDWQAQADAAVNVSDPMYASIPDATPMEQEQADSQDLAHAAASGNNPAFDPAAAVGVVLLSVDRYLAILHPIFYQTRMSRQHAAVSLGIAWPVCAIACLSPLMGWNCIEIETEHCLRNAPVNYLILINTILAVAVVTVVFVNVRIFIALKQRFSRAGPLEQPRENLPAARRREQRVAAREQRQLKLSLKTAVTVVMIAAMFIVIWLPICIGFIRGISCHADENCEAEARPYWGLLIAFCGSVVNPVIYAFRMKKIREALLRRGRRLTRGVRDSLGWWSSNRVVNIQIVGNVGGDL</sequence>
<evidence type="ECO:0000313" key="10">
    <source>
        <dbReference type="RefSeq" id="XP_035679925.1"/>
    </source>
</evidence>
<dbReference type="PRINTS" id="PR00237">
    <property type="entry name" value="GPCRRHODOPSN"/>
</dbReference>
<accession>A0A9J7MV09</accession>
<dbReference type="PROSITE" id="PS50262">
    <property type="entry name" value="G_PROTEIN_RECEP_F1_2"/>
    <property type="match status" value="1"/>
</dbReference>
<protein>
    <submittedName>
        <fullName evidence="10">Cannabinoid receptor type 1A-like</fullName>
    </submittedName>
</protein>
<feature type="domain" description="G-protein coupled receptors family 1 profile" evidence="8">
    <location>
        <begin position="62"/>
        <end position="253"/>
    </location>
</feature>
<evidence type="ECO:0000313" key="9">
    <source>
        <dbReference type="Proteomes" id="UP000001554"/>
    </source>
</evidence>
<dbReference type="OrthoDB" id="10042731at2759"/>
<dbReference type="AlphaFoldDB" id="A0A9J7MV09"/>
<dbReference type="Gene3D" id="1.20.1070.10">
    <property type="entry name" value="Rhodopsin 7-helix transmembrane proteins"/>
    <property type="match status" value="1"/>
</dbReference>
<keyword evidence="4 7" id="KW-1133">Transmembrane helix</keyword>
<keyword evidence="2" id="KW-1003">Cell membrane</keyword>
<dbReference type="KEGG" id="bfo:118418192"/>
<dbReference type="GO" id="GO:0005886">
    <property type="term" value="C:plasma membrane"/>
    <property type="evidence" value="ECO:0000318"/>
    <property type="project" value="GO_Central"/>
</dbReference>
<feature type="transmembrane region" description="Helical" evidence="7">
    <location>
        <begin position="88"/>
        <end position="108"/>
    </location>
</feature>
<evidence type="ECO:0000256" key="5">
    <source>
        <dbReference type="ARBA" id="ARBA00023136"/>
    </source>
</evidence>
<gene>
    <name evidence="10" type="primary">LOC118418192</name>
</gene>
<keyword evidence="3 7" id="KW-0812">Transmembrane</keyword>
<feature type="region of interest" description="Disordered" evidence="6">
    <location>
        <begin position="23"/>
        <end position="47"/>
    </location>
</feature>
<dbReference type="RefSeq" id="XP_035679925.1">
    <property type="nucleotide sequence ID" value="XM_035824032.1"/>
</dbReference>
<comment type="subcellular location">
    <subcellularLocation>
        <location evidence="1">Cell membrane</location>
        <topology evidence="1">Multi-pass membrane protein</topology>
    </subcellularLocation>
</comment>
<keyword evidence="9" id="KW-1185">Reference proteome</keyword>
<proteinExistence type="predicted"/>
<evidence type="ECO:0000259" key="8">
    <source>
        <dbReference type="PROSITE" id="PS50262"/>
    </source>
</evidence>
<dbReference type="SUPFAM" id="SSF81321">
    <property type="entry name" value="Family A G protein-coupled receptor-like"/>
    <property type="match status" value="1"/>
</dbReference>
<keyword evidence="5 7" id="KW-0472">Membrane</keyword>
<dbReference type="GO" id="GO:0007189">
    <property type="term" value="P:adenylate cyclase-activating G protein-coupled receptor signaling pathway"/>
    <property type="evidence" value="ECO:0000318"/>
    <property type="project" value="GO_Central"/>
</dbReference>
<organism evidence="9 10">
    <name type="scientific">Branchiostoma floridae</name>
    <name type="common">Florida lancelet</name>
    <name type="synonym">Amphioxus</name>
    <dbReference type="NCBI Taxonomy" id="7739"/>
    <lineage>
        <taxon>Eukaryota</taxon>
        <taxon>Metazoa</taxon>
        <taxon>Chordata</taxon>
        <taxon>Cephalochordata</taxon>
        <taxon>Leptocardii</taxon>
        <taxon>Amphioxiformes</taxon>
        <taxon>Branchiostomatidae</taxon>
        <taxon>Branchiostoma</taxon>
    </lineage>
</organism>
<evidence type="ECO:0000256" key="1">
    <source>
        <dbReference type="ARBA" id="ARBA00004651"/>
    </source>
</evidence>
<reference evidence="9" key="1">
    <citation type="journal article" date="2020" name="Nat. Ecol. Evol.">
        <title>Deeply conserved synteny resolves early events in vertebrate evolution.</title>
        <authorList>
            <person name="Simakov O."/>
            <person name="Marletaz F."/>
            <person name="Yue J.X."/>
            <person name="O'Connell B."/>
            <person name="Jenkins J."/>
            <person name="Brandt A."/>
            <person name="Calef R."/>
            <person name="Tung C.H."/>
            <person name="Huang T.K."/>
            <person name="Schmutz J."/>
            <person name="Satoh N."/>
            <person name="Yu J.K."/>
            <person name="Putnam N.H."/>
            <person name="Green R.E."/>
            <person name="Rokhsar D.S."/>
        </authorList>
    </citation>
    <scope>NUCLEOTIDE SEQUENCE [LARGE SCALE GENOMIC DNA]</scope>
    <source>
        <strain evidence="9">S238N-H82</strain>
    </source>
</reference>
<evidence type="ECO:0000256" key="2">
    <source>
        <dbReference type="ARBA" id="ARBA00022475"/>
    </source>
</evidence>
<feature type="transmembrane region" description="Helical" evidence="7">
    <location>
        <begin position="128"/>
        <end position="152"/>
    </location>
</feature>
<evidence type="ECO:0000256" key="6">
    <source>
        <dbReference type="SAM" id="MobiDB-lite"/>
    </source>
</evidence>
<reference evidence="10" key="2">
    <citation type="submission" date="2025-08" db="UniProtKB">
        <authorList>
            <consortium name="RefSeq"/>
        </authorList>
    </citation>
    <scope>IDENTIFICATION</scope>
    <source>
        <strain evidence="10">S238N-H82</strain>
        <tissue evidence="10">Testes</tissue>
    </source>
</reference>
<evidence type="ECO:0000256" key="3">
    <source>
        <dbReference type="ARBA" id="ARBA00022692"/>
    </source>
</evidence>
<dbReference type="InterPro" id="IPR017452">
    <property type="entry name" value="GPCR_Rhodpsn_7TM"/>
</dbReference>
<dbReference type="PANTHER" id="PTHR22750">
    <property type="entry name" value="G-PROTEIN COUPLED RECEPTOR"/>
    <property type="match status" value="1"/>
</dbReference>
<feature type="transmembrane region" description="Helical" evidence="7">
    <location>
        <begin position="196"/>
        <end position="221"/>
    </location>
</feature>
<evidence type="ECO:0000256" key="7">
    <source>
        <dbReference type="SAM" id="Phobius"/>
    </source>
</evidence>
<evidence type="ECO:0000256" key="4">
    <source>
        <dbReference type="ARBA" id="ARBA00022989"/>
    </source>
</evidence>
<dbReference type="Proteomes" id="UP000001554">
    <property type="component" value="Chromosome 6"/>
</dbReference>
<dbReference type="InterPro" id="IPR000276">
    <property type="entry name" value="GPCR_Rhodpsn"/>
</dbReference>
<dbReference type="OMA" id="CHADENC"/>